<dbReference type="AlphaFoldDB" id="A0A7C4RQT5"/>
<dbReference type="Gene3D" id="3.40.50.360">
    <property type="match status" value="1"/>
</dbReference>
<organism evidence="2">
    <name type="scientific">Desulfatirhabdium butyrativorans</name>
    <dbReference type="NCBI Taxonomy" id="340467"/>
    <lineage>
        <taxon>Bacteria</taxon>
        <taxon>Pseudomonadati</taxon>
        <taxon>Thermodesulfobacteriota</taxon>
        <taxon>Desulfobacteria</taxon>
        <taxon>Desulfobacterales</taxon>
        <taxon>Desulfatirhabdiaceae</taxon>
        <taxon>Desulfatirhabdium</taxon>
    </lineage>
</organism>
<evidence type="ECO:0000256" key="1">
    <source>
        <dbReference type="SAM" id="Phobius"/>
    </source>
</evidence>
<keyword evidence="1" id="KW-0812">Transmembrane</keyword>
<keyword evidence="1" id="KW-0472">Membrane</keyword>
<comment type="caution">
    <text evidence="2">The sequence shown here is derived from an EMBL/GenBank/DDBJ whole genome shotgun (WGS) entry which is preliminary data.</text>
</comment>
<protein>
    <submittedName>
        <fullName evidence="2">Dialkylresorcinol condensing enzyme</fullName>
    </submittedName>
</protein>
<sequence>MKNILVLYYSQSGQLLEIARSLTKPLAECPEIRFRLVEVEPVISYPFPWPFIRFFDVLPESVLMEAPAMKPLFLYENGPYDLILLCYTVWFLSPSLPITGFLKSPDARILKGVPVITVVNARDKWVTAQEQVKRWIDDHGGRLVGHIAVIPDMSALAGLVTTLRWLWAGKKKGFWKFPDAGVPKRQIDELERFGALIRDGLMDGRIAKGLPVLEGHEPAKMDPDLVRQERVGYRIFQFWARAIRSCGRQGDWKRIPIMALFVIVLGALIALSFPIGMALKFIVDPLRKSLRKNTT</sequence>
<accession>A0A7C4RQT5</accession>
<evidence type="ECO:0000313" key="2">
    <source>
        <dbReference type="EMBL" id="HGU31656.1"/>
    </source>
</evidence>
<proteinExistence type="predicted"/>
<name>A0A7C4RQT5_9BACT</name>
<dbReference type="InterPro" id="IPR029039">
    <property type="entry name" value="Flavoprotein-like_sf"/>
</dbReference>
<dbReference type="EMBL" id="DSUH01000048">
    <property type="protein sequence ID" value="HGU31656.1"/>
    <property type="molecule type" value="Genomic_DNA"/>
</dbReference>
<dbReference type="SUPFAM" id="SSF52218">
    <property type="entry name" value="Flavoproteins"/>
    <property type="match status" value="1"/>
</dbReference>
<reference evidence="2" key="1">
    <citation type="journal article" date="2020" name="mSystems">
        <title>Genome- and Community-Level Interaction Insights into Carbon Utilization and Element Cycling Functions of Hydrothermarchaeota in Hydrothermal Sediment.</title>
        <authorList>
            <person name="Zhou Z."/>
            <person name="Liu Y."/>
            <person name="Xu W."/>
            <person name="Pan J."/>
            <person name="Luo Z.H."/>
            <person name="Li M."/>
        </authorList>
    </citation>
    <scope>NUCLEOTIDE SEQUENCE [LARGE SCALE GENOMIC DNA]</scope>
    <source>
        <strain evidence="2">SpSt-477</strain>
    </source>
</reference>
<gene>
    <name evidence="2" type="ORF">ENS29_02235</name>
</gene>
<feature type="transmembrane region" description="Helical" evidence="1">
    <location>
        <begin position="257"/>
        <end position="283"/>
    </location>
</feature>
<keyword evidence="1" id="KW-1133">Transmembrane helix</keyword>